<sequence>MCGETLGEEGLSEEEIEEELSVIRVQKAFVMQKLGQHDEALKIYLRIQELNPSDRSVLATAINNIPSARREQNLMEARKKLKVALQIEPSKLTTRQRRTLMLNQALVHLHSNQKEPCRRCLEQIYERYGHIEEALLIEAALHLRFKDTQKALSALLNAKQLTDQIRLSKVQISINEGKLEEASKTLESLPSELANRPAILQLRVALLLATDQKKVRFTWSVVIYRFQ</sequence>
<dbReference type="AlphaFoldDB" id="A0A0M3J4K9"/>
<dbReference type="InterPro" id="IPR026270">
    <property type="entry name" value="SRP72"/>
</dbReference>
<dbReference type="GO" id="GO:0008312">
    <property type="term" value="F:7S RNA binding"/>
    <property type="evidence" value="ECO:0007669"/>
    <property type="project" value="TreeGrafter"/>
</dbReference>
<dbReference type="Proteomes" id="UP000267096">
    <property type="component" value="Unassembled WGS sequence"/>
</dbReference>
<reference evidence="4" key="1">
    <citation type="submission" date="2017-02" db="UniProtKB">
        <authorList>
            <consortium name="WormBaseParasite"/>
        </authorList>
    </citation>
    <scope>IDENTIFICATION</scope>
</reference>
<dbReference type="InterPro" id="IPR019734">
    <property type="entry name" value="TPR_rpt"/>
</dbReference>
<dbReference type="InterPro" id="IPR011990">
    <property type="entry name" value="TPR-like_helical_dom_sf"/>
</dbReference>
<evidence type="ECO:0000313" key="3">
    <source>
        <dbReference type="Proteomes" id="UP000267096"/>
    </source>
</evidence>
<dbReference type="GO" id="GO:0005786">
    <property type="term" value="C:signal recognition particle, endoplasmic reticulum targeting"/>
    <property type="evidence" value="ECO:0007669"/>
    <property type="project" value="TreeGrafter"/>
</dbReference>
<reference evidence="2 3" key="2">
    <citation type="submission" date="2018-11" db="EMBL/GenBank/DDBJ databases">
        <authorList>
            <consortium name="Pathogen Informatics"/>
        </authorList>
    </citation>
    <scope>NUCLEOTIDE SEQUENCE [LARGE SCALE GENOMIC DNA]</scope>
</reference>
<keyword evidence="1" id="KW-0802">TPR repeat</keyword>
<dbReference type="SUPFAM" id="SSF48452">
    <property type="entry name" value="TPR-like"/>
    <property type="match status" value="1"/>
</dbReference>
<dbReference type="Pfam" id="PF13174">
    <property type="entry name" value="TPR_6"/>
    <property type="match status" value="1"/>
</dbReference>
<feature type="repeat" description="TPR" evidence="1">
    <location>
        <begin position="21"/>
        <end position="54"/>
    </location>
</feature>
<dbReference type="PANTHER" id="PTHR14094:SF9">
    <property type="entry name" value="SIGNAL RECOGNITION PARTICLE SUBUNIT SRP72"/>
    <property type="match status" value="1"/>
</dbReference>
<dbReference type="OrthoDB" id="5421607at2759"/>
<organism evidence="4">
    <name type="scientific">Anisakis simplex</name>
    <name type="common">Herring worm</name>
    <dbReference type="NCBI Taxonomy" id="6269"/>
    <lineage>
        <taxon>Eukaryota</taxon>
        <taxon>Metazoa</taxon>
        <taxon>Ecdysozoa</taxon>
        <taxon>Nematoda</taxon>
        <taxon>Chromadorea</taxon>
        <taxon>Rhabditida</taxon>
        <taxon>Spirurina</taxon>
        <taxon>Ascaridomorpha</taxon>
        <taxon>Ascaridoidea</taxon>
        <taxon>Anisakidae</taxon>
        <taxon>Anisakis</taxon>
        <taxon>Anisakis simplex complex</taxon>
    </lineage>
</organism>
<dbReference type="GO" id="GO:0043022">
    <property type="term" value="F:ribosome binding"/>
    <property type="evidence" value="ECO:0007669"/>
    <property type="project" value="TreeGrafter"/>
</dbReference>
<gene>
    <name evidence="2" type="ORF">ASIM_LOCUS2341</name>
</gene>
<keyword evidence="3" id="KW-1185">Reference proteome</keyword>
<proteinExistence type="predicted"/>
<dbReference type="PANTHER" id="PTHR14094">
    <property type="entry name" value="SIGNAL RECOGNITION PARTICLE 72"/>
    <property type="match status" value="1"/>
</dbReference>
<evidence type="ECO:0000256" key="1">
    <source>
        <dbReference type="PROSITE-ProRule" id="PRU00339"/>
    </source>
</evidence>
<evidence type="ECO:0000313" key="4">
    <source>
        <dbReference type="WBParaSite" id="ASIM_0000248001-mRNA-1"/>
    </source>
</evidence>
<dbReference type="WBParaSite" id="ASIM_0000248001-mRNA-1">
    <property type="protein sequence ID" value="ASIM_0000248001-mRNA-1"/>
    <property type="gene ID" value="ASIM_0000248001"/>
</dbReference>
<dbReference type="Gene3D" id="1.25.40.10">
    <property type="entry name" value="Tetratricopeptide repeat domain"/>
    <property type="match status" value="1"/>
</dbReference>
<dbReference type="GO" id="GO:0006614">
    <property type="term" value="P:SRP-dependent cotranslational protein targeting to membrane"/>
    <property type="evidence" value="ECO:0007669"/>
    <property type="project" value="InterPro"/>
</dbReference>
<dbReference type="PROSITE" id="PS50005">
    <property type="entry name" value="TPR"/>
    <property type="match status" value="1"/>
</dbReference>
<protein>
    <submittedName>
        <fullName evidence="4">Signal recognition particle subunit SRP72 (inferred by orthology to a human protein)</fullName>
    </submittedName>
</protein>
<dbReference type="EMBL" id="UYRR01003078">
    <property type="protein sequence ID" value="VDK19870.1"/>
    <property type="molecule type" value="Genomic_DNA"/>
</dbReference>
<evidence type="ECO:0000313" key="2">
    <source>
        <dbReference type="EMBL" id="VDK19870.1"/>
    </source>
</evidence>
<name>A0A0M3J4K9_ANISI</name>
<accession>A0A0M3J4K9</accession>